<dbReference type="EC" id="3.6.3.-" evidence="5"/>
<keyword evidence="6" id="KW-1185">Reference proteome</keyword>
<dbReference type="InterPro" id="IPR015854">
    <property type="entry name" value="ABC_transpr_LolD-like"/>
</dbReference>
<dbReference type="PROSITE" id="PS50893">
    <property type="entry name" value="ABC_TRANSPORTER_2"/>
    <property type="match status" value="1"/>
</dbReference>
<dbReference type="InterPro" id="IPR017911">
    <property type="entry name" value="MacB-like_ATP-bd"/>
</dbReference>
<evidence type="ECO:0000313" key="5">
    <source>
        <dbReference type="EMBL" id="STC69109.1"/>
    </source>
</evidence>
<sequence>MTLSNTPLSITNATVTYPDGLSRFTALDSATLELGAGELGFVVGESGSGKSTLLSVAGGLITPDSGTIHVAGEELTDDNRAAVRRDHIGIIFQQANLIGSLTAAEQLLVTDHIRGTRPRRDRADELLDRVGLAGLGDRPIGQLSGGQRQRVGIARALMGEPELVLADEPTSALDSRSTAEVVELIRDLVRDTGVACMFVTHDRSLLREDDRVITVADGQVLEPQLI</sequence>
<dbReference type="GO" id="GO:0022857">
    <property type="term" value="F:transmembrane transporter activity"/>
    <property type="evidence" value="ECO:0007669"/>
    <property type="project" value="TreeGrafter"/>
</dbReference>
<dbReference type="InterPro" id="IPR027417">
    <property type="entry name" value="P-loop_NTPase"/>
</dbReference>
<dbReference type="GO" id="GO:0016887">
    <property type="term" value="F:ATP hydrolysis activity"/>
    <property type="evidence" value="ECO:0007669"/>
    <property type="project" value="InterPro"/>
</dbReference>
<proteinExistence type="predicted"/>
<dbReference type="RefSeq" id="WP_018581212.1">
    <property type="nucleotide sequence ID" value="NZ_UFXQ01000001.1"/>
</dbReference>
<evidence type="ECO:0000256" key="2">
    <source>
        <dbReference type="ARBA" id="ARBA00022741"/>
    </source>
</evidence>
<dbReference type="GO" id="GO:0005886">
    <property type="term" value="C:plasma membrane"/>
    <property type="evidence" value="ECO:0007669"/>
    <property type="project" value="TreeGrafter"/>
</dbReference>
<evidence type="ECO:0000256" key="1">
    <source>
        <dbReference type="ARBA" id="ARBA00022448"/>
    </source>
</evidence>
<dbReference type="STRING" id="35756.GCA_001044155_00402"/>
<dbReference type="PANTHER" id="PTHR24220:SF685">
    <property type="entry name" value="ABC TRANSPORTER RELATED"/>
    <property type="match status" value="1"/>
</dbReference>
<name>A0A376CLW9_9CORY</name>
<dbReference type="SMART" id="SM00382">
    <property type="entry name" value="AAA"/>
    <property type="match status" value="1"/>
</dbReference>
<dbReference type="InterPro" id="IPR003593">
    <property type="entry name" value="AAA+_ATPase"/>
</dbReference>
<dbReference type="InterPro" id="IPR003439">
    <property type="entry name" value="ABC_transporter-like_ATP-bd"/>
</dbReference>
<dbReference type="Gene3D" id="3.40.50.300">
    <property type="entry name" value="P-loop containing nucleotide triphosphate hydrolases"/>
    <property type="match status" value="1"/>
</dbReference>
<dbReference type="PANTHER" id="PTHR24220">
    <property type="entry name" value="IMPORT ATP-BINDING PROTEIN"/>
    <property type="match status" value="1"/>
</dbReference>
<dbReference type="Pfam" id="PF00005">
    <property type="entry name" value="ABC_tran"/>
    <property type="match status" value="1"/>
</dbReference>
<dbReference type="InterPro" id="IPR017871">
    <property type="entry name" value="ABC_transporter-like_CS"/>
</dbReference>
<evidence type="ECO:0000313" key="6">
    <source>
        <dbReference type="Proteomes" id="UP000254467"/>
    </source>
</evidence>
<feature type="domain" description="ABC transporter" evidence="4">
    <location>
        <begin position="8"/>
        <end position="226"/>
    </location>
</feature>
<keyword evidence="1" id="KW-0813">Transport</keyword>
<gene>
    <name evidence="5" type="primary">hrtA</name>
    <name evidence="5" type="ORF">NCTC11862_00889</name>
</gene>
<organism evidence="5 6">
    <name type="scientific">Corynebacterium pilosum</name>
    <dbReference type="NCBI Taxonomy" id="35756"/>
    <lineage>
        <taxon>Bacteria</taxon>
        <taxon>Bacillati</taxon>
        <taxon>Actinomycetota</taxon>
        <taxon>Actinomycetes</taxon>
        <taxon>Mycobacteriales</taxon>
        <taxon>Corynebacteriaceae</taxon>
        <taxon>Corynebacterium</taxon>
    </lineage>
</organism>
<dbReference type="PROSITE" id="PS00211">
    <property type="entry name" value="ABC_TRANSPORTER_1"/>
    <property type="match status" value="1"/>
</dbReference>
<dbReference type="Proteomes" id="UP000254467">
    <property type="component" value="Unassembled WGS sequence"/>
</dbReference>
<dbReference type="EMBL" id="UFXQ01000001">
    <property type="protein sequence ID" value="STC69109.1"/>
    <property type="molecule type" value="Genomic_DNA"/>
</dbReference>
<accession>A0A376CLW9</accession>
<keyword evidence="3 5" id="KW-0067">ATP-binding</keyword>
<dbReference type="AlphaFoldDB" id="A0A376CLW9"/>
<keyword evidence="2" id="KW-0547">Nucleotide-binding</keyword>
<keyword evidence="5" id="KW-0378">Hydrolase</keyword>
<reference evidence="5 6" key="1">
    <citation type="submission" date="2018-06" db="EMBL/GenBank/DDBJ databases">
        <authorList>
            <consortium name="Pathogen Informatics"/>
            <person name="Doyle S."/>
        </authorList>
    </citation>
    <scope>NUCLEOTIDE SEQUENCE [LARGE SCALE GENOMIC DNA]</scope>
    <source>
        <strain evidence="5 6">NCTC11862</strain>
    </source>
</reference>
<dbReference type="OrthoDB" id="9802264at2"/>
<dbReference type="CDD" id="cd03255">
    <property type="entry name" value="ABC_MJ0796_LolCDE_FtsE"/>
    <property type="match status" value="1"/>
</dbReference>
<evidence type="ECO:0000256" key="3">
    <source>
        <dbReference type="ARBA" id="ARBA00022840"/>
    </source>
</evidence>
<protein>
    <submittedName>
        <fullName evidence="5">ABC transporter system involved in hemin toxicity ATP-binding protein</fullName>
        <ecNumber evidence="5">3.6.3.-</ecNumber>
    </submittedName>
</protein>
<dbReference type="GO" id="GO:0005524">
    <property type="term" value="F:ATP binding"/>
    <property type="evidence" value="ECO:0007669"/>
    <property type="project" value="UniProtKB-KW"/>
</dbReference>
<evidence type="ECO:0000259" key="4">
    <source>
        <dbReference type="PROSITE" id="PS50893"/>
    </source>
</evidence>
<dbReference type="SUPFAM" id="SSF52540">
    <property type="entry name" value="P-loop containing nucleoside triphosphate hydrolases"/>
    <property type="match status" value="1"/>
</dbReference>